<accession>A0A8T3DEW3</accession>
<evidence type="ECO:0000256" key="2">
    <source>
        <dbReference type="ARBA" id="ARBA00004922"/>
    </source>
</evidence>
<protein>
    <recommendedName>
        <fullName evidence="13">Hexosyltransferase</fullName>
        <ecNumber evidence="13">2.4.1.-</ecNumber>
    </recommendedName>
</protein>
<comment type="similarity">
    <text evidence="3 13">Belongs to the glycosyltransferase 31 family.</text>
</comment>
<sequence length="435" mass="49795">MRFRFKASNYKLPMIIQYGRQTGLFSRSHRGTNMKHLPCGFKAIVFCTVVSLYFLVLLAKDDLSRYFQVDAPNPPPTVIDPGPTTSSVSDSNGTLVPSPSWTKQRMYKCTPNHSVGSLKGFSGLPAHIQDFLLYRHCRRFRPLLDVPKKCGRTPEDSAAVFLLLVIKTLPWNYNQREVLRRTWAAERVENGASIRRVFLAGTVGAPGDEARRHTDELLATENRRYGDILQWDFHDSFFNLTLKQLLFLEWMRERCPQARYILNGDEDVFANTDNIIRYLQAEDSPRHGGEKHLYVGQVLQDTKPVRWTKSKYYIPPQVYEADVFPPYCTGGGFLISGYSAQVIYNMSFVVPVIPIDDAYLGMCLEKAGLKPRHHVGVLAVGEKVVPKRIYTMDPCLYQDLIVAHGFKPHEILVMWDRIHNRELKCTISSLSSFRK</sequence>
<dbReference type="PANTHER" id="PTHR11214">
    <property type="entry name" value="BETA-1,3-N-ACETYLGLUCOSAMINYLTRANSFERASE"/>
    <property type="match status" value="1"/>
</dbReference>
<evidence type="ECO:0000256" key="4">
    <source>
        <dbReference type="ARBA" id="ARBA00022676"/>
    </source>
</evidence>
<dbReference type="InterPro" id="IPR002659">
    <property type="entry name" value="Glyco_trans_31"/>
</dbReference>
<keyword evidence="9 13" id="KW-0333">Golgi apparatus</keyword>
<evidence type="ECO:0000256" key="12">
    <source>
        <dbReference type="ARBA" id="ARBA00023180"/>
    </source>
</evidence>
<evidence type="ECO:0000256" key="5">
    <source>
        <dbReference type="ARBA" id="ARBA00022679"/>
    </source>
</evidence>
<dbReference type="GO" id="GO:0006493">
    <property type="term" value="P:protein O-linked glycosylation"/>
    <property type="evidence" value="ECO:0007669"/>
    <property type="project" value="TreeGrafter"/>
</dbReference>
<evidence type="ECO:0000313" key="16">
    <source>
        <dbReference type="Proteomes" id="UP000829720"/>
    </source>
</evidence>
<gene>
    <name evidence="15" type="ORF">AGOR_G00119810</name>
</gene>
<dbReference type="GO" id="GO:0006629">
    <property type="term" value="P:lipid metabolic process"/>
    <property type="evidence" value="ECO:0007669"/>
    <property type="project" value="UniProtKB-KW"/>
</dbReference>
<evidence type="ECO:0000256" key="9">
    <source>
        <dbReference type="ARBA" id="ARBA00023034"/>
    </source>
</evidence>
<keyword evidence="11 13" id="KW-0472">Membrane</keyword>
<dbReference type="Pfam" id="PF01762">
    <property type="entry name" value="Galactosyl_T"/>
    <property type="match status" value="1"/>
</dbReference>
<dbReference type="GO" id="GO:0008194">
    <property type="term" value="F:UDP-glycosyltransferase activity"/>
    <property type="evidence" value="ECO:0007669"/>
    <property type="project" value="TreeGrafter"/>
</dbReference>
<feature type="transmembrane region" description="Helical" evidence="13">
    <location>
        <begin position="39"/>
        <end position="59"/>
    </location>
</feature>
<evidence type="ECO:0000256" key="13">
    <source>
        <dbReference type="RuleBase" id="RU363063"/>
    </source>
</evidence>
<name>A0A8T3DEW3_9TELE</name>
<dbReference type="PANTHER" id="PTHR11214:SF23">
    <property type="entry name" value="N-ACETYLLACTOSAMINIDE BETA-1,3-N-ACETYLGLUCOSAMINYLTRANSFERASE 3"/>
    <property type="match status" value="1"/>
</dbReference>
<comment type="pathway">
    <text evidence="2">Protein modification; protein glycosylation.</text>
</comment>
<keyword evidence="12" id="KW-0325">Glycoprotein</keyword>
<feature type="compositionally biased region" description="Polar residues" evidence="14">
    <location>
        <begin position="83"/>
        <end position="95"/>
    </location>
</feature>
<comment type="subcellular location">
    <subcellularLocation>
        <location evidence="1 13">Golgi apparatus membrane</location>
        <topology evidence="1 13">Single-pass type II membrane protein</topology>
    </subcellularLocation>
</comment>
<comment type="caution">
    <text evidence="15">The sequence shown here is derived from an EMBL/GenBank/DDBJ whole genome shotgun (WGS) entry which is preliminary data.</text>
</comment>
<dbReference type="EMBL" id="JAERUA010000010">
    <property type="protein sequence ID" value="KAI1894832.1"/>
    <property type="molecule type" value="Genomic_DNA"/>
</dbReference>
<organism evidence="15 16">
    <name type="scientific">Albula goreensis</name>
    <dbReference type="NCBI Taxonomy" id="1534307"/>
    <lineage>
        <taxon>Eukaryota</taxon>
        <taxon>Metazoa</taxon>
        <taxon>Chordata</taxon>
        <taxon>Craniata</taxon>
        <taxon>Vertebrata</taxon>
        <taxon>Euteleostomi</taxon>
        <taxon>Actinopterygii</taxon>
        <taxon>Neopterygii</taxon>
        <taxon>Teleostei</taxon>
        <taxon>Albuliformes</taxon>
        <taxon>Albulidae</taxon>
        <taxon>Albula</taxon>
    </lineage>
</organism>
<feature type="region of interest" description="Disordered" evidence="14">
    <location>
        <begin position="74"/>
        <end position="95"/>
    </location>
</feature>
<dbReference type="Gene3D" id="3.90.550.50">
    <property type="match status" value="1"/>
</dbReference>
<dbReference type="OrthoDB" id="2139606at2759"/>
<keyword evidence="5" id="KW-0808">Transferase</keyword>
<evidence type="ECO:0000256" key="6">
    <source>
        <dbReference type="ARBA" id="ARBA00022692"/>
    </source>
</evidence>
<dbReference type="GO" id="GO:0030311">
    <property type="term" value="P:poly-N-acetyllactosamine biosynthetic process"/>
    <property type="evidence" value="ECO:0007669"/>
    <property type="project" value="TreeGrafter"/>
</dbReference>
<reference evidence="15" key="1">
    <citation type="submission" date="2021-01" db="EMBL/GenBank/DDBJ databases">
        <authorList>
            <person name="Zahm M."/>
            <person name="Roques C."/>
            <person name="Cabau C."/>
            <person name="Klopp C."/>
            <person name="Donnadieu C."/>
            <person name="Jouanno E."/>
            <person name="Lampietro C."/>
            <person name="Louis A."/>
            <person name="Herpin A."/>
            <person name="Echchiki A."/>
            <person name="Berthelot C."/>
            <person name="Parey E."/>
            <person name="Roest-Crollius H."/>
            <person name="Braasch I."/>
            <person name="Postlethwait J."/>
            <person name="Bobe J."/>
            <person name="Montfort J."/>
            <person name="Bouchez O."/>
            <person name="Begum T."/>
            <person name="Mejri S."/>
            <person name="Adams A."/>
            <person name="Chen W.-J."/>
            <person name="Guiguen Y."/>
        </authorList>
    </citation>
    <scope>NUCLEOTIDE SEQUENCE</scope>
    <source>
        <tissue evidence="15">Blood</tissue>
    </source>
</reference>
<keyword evidence="8 13" id="KW-1133">Transmembrane helix</keyword>
<evidence type="ECO:0000256" key="11">
    <source>
        <dbReference type="ARBA" id="ARBA00023136"/>
    </source>
</evidence>
<keyword evidence="16" id="KW-1185">Reference proteome</keyword>
<dbReference type="FunFam" id="3.90.550.50:FF:000001">
    <property type="entry name" value="Hexosyltransferase"/>
    <property type="match status" value="1"/>
</dbReference>
<evidence type="ECO:0000256" key="3">
    <source>
        <dbReference type="ARBA" id="ARBA00008661"/>
    </source>
</evidence>
<evidence type="ECO:0000256" key="1">
    <source>
        <dbReference type="ARBA" id="ARBA00004323"/>
    </source>
</evidence>
<keyword evidence="7 13" id="KW-0735">Signal-anchor</keyword>
<evidence type="ECO:0000256" key="7">
    <source>
        <dbReference type="ARBA" id="ARBA00022968"/>
    </source>
</evidence>
<dbReference type="Proteomes" id="UP000829720">
    <property type="component" value="Unassembled WGS sequence"/>
</dbReference>
<proteinExistence type="inferred from homology"/>
<evidence type="ECO:0000256" key="8">
    <source>
        <dbReference type="ARBA" id="ARBA00022989"/>
    </source>
</evidence>
<evidence type="ECO:0000313" key="15">
    <source>
        <dbReference type="EMBL" id="KAI1894832.1"/>
    </source>
</evidence>
<dbReference type="EC" id="2.4.1.-" evidence="13"/>
<evidence type="ECO:0000256" key="14">
    <source>
        <dbReference type="SAM" id="MobiDB-lite"/>
    </source>
</evidence>
<dbReference type="GO" id="GO:0000139">
    <property type="term" value="C:Golgi membrane"/>
    <property type="evidence" value="ECO:0007669"/>
    <property type="project" value="UniProtKB-SubCell"/>
</dbReference>
<keyword evidence="6 13" id="KW-0812">Transmembrane</keyword>
<evidence type="ECO:0000256" key="10">
    <source>
        <dbReference type="ARBA" id="ARBA00023098"/>
    </source>
</evidence>
<dbReference type="GO" id="GO:0016758">
    <property type="term" value="F:hexosyltransferase activity"/>
    <property type="evidence" value="ECO:0007669"/>
    <property type="project" value="InterPro"/>
</dbReference>
<keyword evidence="10" id="KW-0443">Lipid metabolism</keyword>
<keyword evidence="4 13" id="KW-0328">Glycosyltransferase</keyword>
<dbReference type="AlphaFoldDB" id="A0A8T3DEW3"/>